<evidence type="ECO:0008006" key="3">
    <source>
        <dbReference type="Google" id="ProtNLM"/>
    </source>
</evidence>
<sequence length="157" mass="16992">MAGSMIGTLAGVLVGGFLTRRGQSQHWRTDTKAAAYRNLLREYARVEFDLRRAYLGTIPVTDVDWSRWGGALTEVSLVADEEVVAALTPVGVALLDIDAQVHSGRRDEVEWESLLRALVAAQVAFVNAARRSLDRAQPDLTLALGGPLIPERPAADG</sequence>
<comment type="caution">
    <text evidence="1">The sequence shown here is derived from an EMBL/GenBank/DDBJ whole genome shotgun (WGS) entry which is preliminary data.</text>
</comment>
<proteinExistence type="predicted"/>
<keyword evidence="2" id="KW-1185">Reference proteome</keyword>
<dbReference type="EMBL" id="BAAAGX010000007">
    <property type="protein sequence ID" value="GAA0233665.1"/>
    <property type="molecule type" value="Genomic_DNA"/>
</dbReference>
<accession>A0ABN0TZS7</accession>
<organism evidence="1 2">
    <name type="scientific">Cryptosporangium japonicum</name>
    <dbReference type="NCBI Taxonomy" id="80872"/>
    <lineage>
        <taxon>Bacteria</taxon>
        <taxon>Bacillati</taxon>
        <taxon>Actinomycetota</taxon>
        <taxon>Actinomycetes</taxon>
        <taxon>Cryptosporangiales</taxon>
        <taxon>Cryptosporangiaceae</taxon>
        <taxon>Cryptosporangium</taxon>
    </lineage>
</organism>
<dbReference type="Proteomes" id="UP001500967">
    <property type="component" value="Unassembled WGS sequence"/>
</dbReference>
<evidence type="ECO:0000313" key="2">
    <source>
        <dbReference type="Proteomes" id="UP001500967"/>
    </source>
</evidence>
<evidence type="ECO:0000313" key="1">
    <source>
        <dbReference type="EMBL" id="GAA0233665.1"/>
    </source>
</evidence>
<protein>
    <recommendedName>
        <fullName evidence="3">Secreted protein</fullName>
    </recommendedName>
</protein>
<reference evidence="1 2" key="1">
    <citation type="journal article" date="2019" name="Int. J. Syst. Evol. Microbiol.">
        <title>The Global Catalogue of Microorganisms (GCM) 10K type strain sequencing project: providing services to taxonomists for standard genome sequencing and annotation.</title>
        <authorList>
            <consortium name="The Broad Institute Genomics Platform"/>
            <consortium name="The Broad Institute Genome Sequencing Center for Infectious Disease"/>
            <person name="Wu L."/>
            <person name="Ma J."/>
        </authorList>
    </citation>
    <scope>NUCLEOTIDE SEQUENCE [LARGE SCALE GENOMIC DNA]</scope>
    <source>
        <strain evidence="1 2">JCM 10425</strain>
    </source>
</reference>
<gene>
    <name evidence="1" type="ORF">GCM10009539_18730</name>
</gene>
<name>A0ABN0TZS7_9ACTN</name>